<dbReference type="EMBL" id="CP134879">
    <property type="protein sequence ID" value="WNM25649.1"/>
    <property type="molecule type" value="Genomic_DNA"/>
</dbReference>
<organism evidence="1 2">
    <name type="scientific">Demequina capsici</name>
    <dbReference type="NCBI Taxonomy" id="3075620"/>
    <lineage>
        <taxon>Bacteria</taxon>
        <taxon>Bacillati</taxon>
        <taxon>Actinomycetota</taxon>
        <taxon>Actinomycetes</taxon>
        <taxon>Micrococcales</taxon>
        <taxon>Demequinaceae</taxon>
        <taxon>Demequina</taxon>
    </lineage>
</organism>
<sequence>MNWEGNISWSGGGGSRVRVGDHYVPSSVTMHASGSNGAPDLLFEFRMDANGAARCIKAHVDAKPDGRGIATADLAFVAIDQLTVTAFEQLAQEILYEREEGIATAYAGPINGDRGIRRAVDRGRQSKIGELATVARVYLEAERAPMRAVEDRLGYNSRRTAARRIEQARAQGLLPVAGEKPSQDHLDAIERVLAAESDAGPDSFASPAEFEAWYANQFKGDGNE</sequence>
<dbReference type="Proteomes" id="UP001304125">
    <property type="component" value="Chromosome"/>
</dbReference>
<protein>
    <submittedName>
        <fullName evidence="1">Uncharacterized protein</fullName>
    </submittedName>
</protein>
<accession>A0AA96JEH0</accession>
<evidence type="ECO:0000313" key="2">
    <source>
        <dbReference type="Proteomes" id="UP001304125"/>
    </source>
</evidence>
<dbReference type="AlphaFoldDB" id="A0AA96JEH0"/>
<keyword evidence="2" id="KW-1185">Reference proteome</keyword>
<reference evidence="1 2" key="1">
    <citation type="submission" date="2023-09" db="EMBL/GenBank/DDBJ databases">
        <title>Demequina sp. a novel bacteria isolated from Capsicum annuum.</title>
        <authorList>
            <person name="Humaira Z."/>
            <person name="Lee J."/>
            <person name="Cho D."/>
        </authorList>
    </citation>
    <scope>NUCLEOTIDE SEQUENCE [LARGE SCALE GENOMIC DNA]</scope>
    <source>
        <strain evidence="1 2">OYTSA14</strain>
    </source>
</reference>
<proteinExistence type="predicted"/>
<dbReference type="RefSeq" id="WP_313500926.1">
    <property type="nucleotide sequence ID" value="NZ_CP134879.1"/>
</dbReference>
<name>A0AA96JEH0_9MICO</name>
<evidence type="ECO:0000313" key="1">
    <source>
        <dbReference type="EMBL" id="WNM25649.1"/>
    </source>
</evidence>
<gene>
    <name evidence="1" type="ORF">RN606_05730</name>
</gene>